<dbReference type="Pfam" id="PF01805">
    <property type="entry name" value="Surp"/>
    <property type="match status" value="2"/>
</dbReference>
<keyword evidence="2" id="KW-0677">Repeat</keyword>
<feature type="region of interest" description="Disordered" evidence="7">
    <location>
        <begin position="536"/>
        <end position="610"/>
    </location>
</feature>
<evidence type="ECO:0000256" key="6">
    <source>
        <dbReference type="ARBA" id="ARBA00023187"/>
    </source>
</evidence>
<feature type="compositionally biased region" description="Basic and acidic residues" evidence="7">
    <location>
        <begin position="668"/>
        <end position="706"/>
    </location>
</feature>
<keyword evidence="9" id="KW-1185">Reference proteome</keyword>
<accession>A0ABM1NK12</accession>
<feature type="compositionally biased region" description="Acidic residues" evidence="7">
    <location>
        <begin position="551"/>
        <end position="564"/>
    </location>
</feature>
<evidence type="ECO:0000256" key="5">
    <source>
        <dbReference type="ARBA" id="ARBA00023163"/>
    </source>
</evidence>
<proteinExistence type="predicted"/>
<dbReference type="InterPro" id="IPR000061">
    <property type="entry name" value="Surp"/>
</dbReference>
<gene>
    <name evidence="10" type="primary">LOC108569913</name>
</gene>
<dbReference type="RefSeq" id="XP_017787162.1">
    <property type="nucleotide sequence ID" value="XM_017931673.1"/>
</dbReference>
<protein>
    <submittedName>
        <fullName evidence="10">Protein suppressor of white apricot-like</fullName>
    </submittedName>
</protein>
<evidence type="ECO:0000256" key="3">
    <source>
        <dbReference type="ARBA" id="ARBA00022884"/>
    </source>
</evidence>
<organism evidence="9 10">
    <name type="scientific">Nicrophorus vespilloides</name>
    <name type="common">Boreal carrion beetle</name>
    <dbReference type="NCBI Taxonomy" id="110193"/>
    <lineage>
        <taxon>Eukaryota</taxon>
        <taxon>Metazoa</taxon>
        <taxon>Ecdysozoa</taxon>
        <taxon>Arthropoda</taxon>
        <taxon>Hexapoda</taxon>
        <taxon>Insecta</taxon>
        <taxon>Pterygota</taxon>
        <taxon>Neoptera</taxon>
        <taxon>Endopterygota</taxon>
        <taxon>Coleoptera</taxon>
        <taxon>Polyphaga</taxon>
        <taxon>Staphyliniformia</taxon>
        <taxon>Silphidae</taxon>
        <taxon>Nicrophorinae</taxon>
        <taxon>Nicrophorus</taxon>
    </lineage>
</organism>
<keyword evidence="1" id="KW-0507">mRNA processing</keyword>
<dbReference type="SUPFAM" id="SSF109905">
    <property type="entry name" value="Surp module (SWAP domain)"/>
    <property type="match status" value="2"/>
</dbReference>
<evidence type="ECO:0000313" key="9">
    <source>
        <dbReference type="Proteomes" id="UP000695000"/>
    </source>
</evidence>
<feature type="compositionally biased region" description="Acidic residues" evidence="7">
    <location>
        <begin position="427"/>
        <end position="437"/>
    </location>
</feature>
<keyword evidence="4" id="KW-0805">Transcription regulation</keyword>
<dbReference type="Gene3D" id="1.10.10.790">
    <property type="entry name" value="Surp module"/>
    <property type="match status" value="2"/>
</dbReference>
<evidence type="ECO:0000313" key="10">
    <source>
        <dbReference type="RefSeq" id="XP_017787162.1"/>
    </source>
</evidence>
<dbReference type="InterPro" id="IPR019147">
    <property type="entry name" value="SWAP_N_domain"/>
</dbReference>
<dbReference type="Pfam" id="PF09750">
    <property type="entry name" value="DRY_EERY"/>
    <property type="match status" value="1"/>
</dbReference>
<reference evidence="10" key="1">
    <citation type="submission" date="2025-08" db="UniProtKB">
        <authorList>
            <consortium name="RefSeq"/>
        </authorList>
    </citation>
    <scope>IDENTIFICATION</scope>
    <source>
        <tissue evidence="10">Whole Larva</tissue>
    </source>
</reference>
<keyword evidence="3" id="KW-0694">RNA-binding</keyword>
<dbReference type="GeneID" id="108569913"/>
<dbReference type="Proteomes" id="UP000695000">
    <property type="component" value="Unplaced"/>
</dbReference>
<dbReference type="PANTHER" id="PTHR13161">
    <property type="entry name" value="SPLICING FACTOR SUPPRESSOR OF WHITE APRICOT"/>
    <property type="match status" value="1"/>
</dbReference>
<name>A0ABM1NK12_NICVS</name>
<dbReference type="PROSITE" id="PS50128">
    <property type="entry name" value="SURP"/>
    <property type="match status" value="2"/>
</dbReference>
<sequence>MSKWSETGILRKKQVKDNFDDLLVFGYACKLFRDDEKAQYIDQGKHLIPWMGDEKLKIDRYDGRGALSDLSSCEASKEGYHATRWLDLSDADRKLEQRCDEERYYSLHTNEEEEALYKEEALKRQKANEYSYSYDVPQDPDRESSQESIPTCEEEVKAYIPPPELDVPADIDIPKTMKENARIEKTALFVSQQGPQMEILIKAKQAENPQFNFMNQSDALYKYYRHVLSAIKSGRYKTHSQKEESAAKEEQQKEDSQSAEEDYLHPSLAPVTPLVTAPPKIPQIPYKPAADCAYAQLVTRIQGTAPQVVQEEPTPPPAQIPQDQQQYYQYCYSMQYYEYYKQIAQQYAAQANCDVQTLVQNPQMQERIQSQAAHYAQASCNQYMQQNAYNTASNSQVERPPEPPKPPEKKPVVKTNPLLSLVHYSSDSDEDEDAEEQQIEKSVSDKSKDEKMSFVVPPDDKAAIIDKMANYVAKNGDEFETIVRAKDDDRFDFVRESHKYYKFYRHTIDVYRSNLSSKSSKEKKVIAPVSFSIKKPKEETSKEIKSALPLESDEEEIAQEEEETSVPSEIVPESTQQETPVVEEKQQEESQEETQGNGKPFMDGDDPILEMIDLTDDLEERRDARRAEDKIKDKIALAAKERLVSSTRPKDRALQMDRRKRAAMFLKMKSENTEDSRTITRTEDDEKKEEILKIDDSESEDGEIRQSKRSHKRKKSHKRRRSTTRRESKSHRKKSKKRRRRSSSRSSSSSTT</sequence>
<feature type="compositionally biased region" description="Basic and acidic residues" evidence="7">
    <location>
        <begin position="240"/>
        <end position="256"/>
    </location>
</feature>
<evidence type="ECO:0000256" key="1">
    <source>
        <dbReference type="ARBA" id="ARBA00022664"/>
    </source>
</evidence>
<feature type="compositionally biased region" description="Basic and acidic residues" evidence="7">
    <location>
        <begin position="642"/>
        <end position="657"/>
    </location>
</feature>
<feature type="domain" description="SURP motif" evidence="8">
    <location>
        <begin position="464"/>
        <end position="504"/>
    </location>
</feature>
<dbReference type="SMART" id="SM00648">
    <property type="entry name" value="SWAP"/>
    <property type="match status" value="2"/>
</dbReference>
<dbReference type="PANTHER" id="PTHR13161:SF15">
    <property type="entry name" value="SPLICING FACTOR, SUPPRESSOR OF WHITE-APRICOT HOMOLOG"/>
    <property type="match status" value="1"/>
</dbReference>
<feature type="region of interest" description="Disordered" evidence="7">
    <location>
        <begin position="235"/>
        <end position="263"/>
    </location>
</feature>
<evidence type="ECO:0000256" key="4">
    <source>
        <dbReference type="ARBA" id="ARBA00023015"/>
    </source>
</evidence>
<dbReference type="SMART" id="SM01141">
    <property type="entry name" value="DRY_EERY"/>
    <property type="match status" value="1"/>
</dbReference>
<dbReference type="InterPro" id="IPR040397">
    <property type="entry name" value="SWAP"/>
</dbReference>
<evidence type="ECO:0000256" key="7">
    <source>
        <dbReference type="SAM" id="MobiDB-lite"/>
    </source>
</evidence>
<feature type="region of interest" description="Disordered" evidence="7">
    <location>
        <begin position="642"/>
        <end position="752"/>
    </location>
</feature>
<feature type="compositionally biased region" description="Basic and acidic residues" evidence="7">
    <location>
        <begin position="536"/>
        <end position="545"/>
    </location>
</feature>
<evidence type="ECO:0000259" key="8">
    <source>
        <dbReference type="PROSITE" id="PS50128"/>
    </source>
</evidence>
<dbReference type="InterPro" id="IPR035967">
    <property type="entry name" value="SWAP/Surp_sf"/>
</dbReference>
<feature type="compositionally biased region" description="Basic and acidic residues" evidence="7">
    <location>
        <begin position="438"/>
        <end position="452"/>
    </location>
</feature>
<feature type="compositionally biased region" description="Basic residues" evidence="7">
    <location>
        <begin position="707"/>
        <end position="743"/>
    </location>
</feature>
<evidence type="ECO:0000256" key="2">
    <source>
        <dbReference type="ARBA" id="ARBA00022737"/>
    </source>
</evidence>
<keyword evidence="5" id="KW-0804">Transcription</keyword>
<keyword evidence="6" id="KW-0508">mRNA splicing</keyword>
<feature type="compositionally biased region" description="Basic and acidic residues" evidence="7">
    <location>
        <begin position="399"/>
        <end position="411"/>
    </location>
</feature>
<feature type="domain" description="SURP motif" evidence="8">
    <location>
        <begin position="182"/>
        <end position="224"/>
    </location>
</feature>
<feature type="region of interest" description="Disordered" evidence="7">
    <location>
        <begin position="390"/>
        <end position="452"/>
    </location>
</feature>